<dbReference type="Pfam" id="PF14659">
    <property type="entry name" value="Phage_int_SAM_3"/>
    <property type="match status" value="1"/>
</dbReference>
<protein>
    <submittedName>
        <fullName evidence="9">Site-specific integrase</fullName>
    </submittedName>
</protein>
<dbReference type="Pfam" id="PF00589">
    <property type="entry name" value="Phage_integrase"/>
    <property type="match status" value="1"/>
</dbReference>
<evidence type="ECO:0000313" key="9">
    <source>
        <dbReference type="EMBL" id="WUU56664.1"/>
    </source>
</evidence>
<evidence type="ECO:0000256" key="2">
    <source>
        <dbReference type="ARBA" id="ARBA00022908"/>
    </source>
</evidence>
<dbReference type="EMBL" id="CP109207">
    <property type="protein sequence ID" value="WUU56664.1"/>
    <property type="molecule type" value="Genomic_DNA"/>
</dbReference>
<proteinExistence type="inferred from homology"/>
<keyword evidence="2" id="KW-0229">DNA integration</keyword>
<dbReference type="InterPro" id="IPR044068">
    <property type="entry name" value="CB"/>
</dbReference>
<sequence>MTYREPGGRAGKQVELKFKLKEDADAFAVKVERDKDLGVYINPKKAKTPFSEIWDLWLNTGTVEPGTYANYRSVYSNHFEEHFARRPIGAISSEDIAKWEQWEQDQGYKPYGIQVRKNLLSSVFGYAVATETIGRNPCKTANPRKNEGRSAYTPVADDEIPETQEVLGIIAEVPKNLRAAFWAMAGCGLRPGEALAICDQSVEWEGAVLLVNHQVTAHGVCQITGSRRGVKRGTKHRKQAESRRTPIPGPVVEVFSDHIDAFGMWGGEGWLFESPRQPGRHPSYDWLLRQFKDAAKAAGTPEYTPKSFRHYFVSECLHANIPLYEIAQWVGHRDTRTTETVYGHLRTRSFKRGSDALGDQIAGDLASFRGKIERPNVIDLDEAQAS</sequence>
<evidence type="ECO:0000259" key="7">
    <source>
        <dbReference type="PROSITE" id="PS51898"/>
    </source>
</evidence>
<feature type="domain" description="Tyr recombinase" evidence="7">
    <location>
        <begin position="152"/>
        <end position="355"/>
    </location>
</feature>
<feature type="region of interest" description="Disordered" evidence="6">
    <location>
        <begin position="228"/>
        <end position="247"/>
    </location>
</feature>
<evidence type="ECO:0000256" key="6">
    <source>
        <dbReference type="SAM" id="MobiDB-lite"/>
    </source>
</evidence>
<dbReference type="InterPro" id="IPR050090">
    <property type="entry name" value="Tyrosine_recombinase_XerCD"/>
</dbReference>
<dbReference type="InterPro" id="IPR004107">
    <property type="entry name" value="Integrase_SAM-like_N"/>
</dbReference>
<accession>A0ABZ1YBC0</accession>
<comment type="similarity">
    <text evidence="1">Belongs to the 'phage' integrase family.</text>
</comment>
<dbReference type="InterPro" id="IPR010998">
    <property type="entry name" value="Integrase_recombinase_N"/>
</dbReference>
<evidence type="ECO:0000259" key="8">
    <source>
        <dbReference type="PROSITE" id="PS51900"/>
    </source>
</evidence>
<dbReference type="PROSITE" id="PS51898">
    <property type="entry name" value="TYR_RECOMBINASE"/>
    <property type="match status" value="1"/>
</dbReference>
<feature type="domain" description="Core-binding (CB)" evidence="8">
    <location>
        <begin position="48"/>
        <end position="128"/>
    </location>
</feature>
<evidence type="ECO:0000256" key="5">
    <source>
        <dbReference type="PROSITE-ProRule" id="PRU01248"/>
    </source>
</evidence>
<name>A0ABZ1YBC0_9ACTN</name>
<dbReference type="InterPro" id="IPR002104">
    <property type="entry name" value="Integrase_catalytic"/>
</dbReference>
<dbReference type="Gene3D" id="1.10.150.130">
    <property type="match status" value="1"/>
</dbReference>
<keyword evidence="4" id="KW-0233">DNA recombination</keyword>
<organism evidence="9">
    <name type="scientific">Streptomyces althioticus</name>
    <dbReference type="NCBI Taxonomy" id="83380"/>
    <lineage>
        <taxon>Bacteria</taxon>
        <taxon>Bacillati</taxon>
        <taxon>Actinomycetota</taxon>
        <taxon>Actinomycetes</taxon>
        <taxon>Kitasatosporales</taxon>
        <taxon>Streptomycetaceae</taxon>
        <taxon>Streptomyces</taxon>
        <taxon>Streptomyces althioticus group</taxon>
    </lineage>
</organism>
<dbReference type="SUPFAM" id="SSF56349">
    <property type="entry name" value="DNA breaking-rejoining enzymes"/>
    <property type="match status" value="1"/>
</dbReference>
<dbReference type="CDD" id="cd01189">
    <property type="entry name" value="INT_ICEBs1_C_like"/>
    <property type="match status" value="1"/>
</dbReference>
<feature type="compositionally biased region" description="Basic residues" evidence="6">
    <location>
        <begin position="228"/>
        <end position="238"/>
    </location>
</feature>
<dbReference type="PROSITE" id="PS51900">
    <property type="entry name" value="CB"/>
    <property type="match status" value="1"/>
</dbReference>
<dbReference type="PANTHER" id="PTHR30349">
    <property type="entry name" value="PHAGE INTEGRASE-RELATED"/>
    <property type="match status" value="1"/>
</dbReference>
<evidence type="ECO:0000256" key="4">
    <source>
        <dbReference type="ARBA" id="ARBA00023172"/>
    </source>
</evidence>
<gene>
    <name evidence="9" type="ORF">OIE82_27365</name>
</gene>
<keyword evidence="3 5" id="KW-0238">DNA-binding</keyword>
<dbReference type="RefSeq" id="WP_395759525.1">
    <property type="nucleotide sequence ID" value="NZ_CP109207.1"/>
</dbReference>
<reference evidence="9" key="1">
    <citation type="submission" date="2022-10" db="EMBL/GenBank/DDBJ databases">
        <title>The complete genomes of actinobacterial strains from the NBC collection.</title>
        <authorList>
            <person name="Joergensen T.S."/>
            <person name="Alvarez Arevalo M."/>
            <person name="Sterndorff E.B."/>
            <person name="Faurdal D."/>
            <person name="Vuksanovic O."/>
            <person name="Mourched A.-S."/>
            <person name="Charusanti P."/>
            <person name="Shaw S."/>
            <person name="Blin K."/>
            <person name="Weber T."/>
        </authorList>
    </citation>
    <scope>NUCLEOTIDE SEQUENCE [LARGE SCALE GENOMIC DNA]</scope>
    <source>
        <strain evidence="9">NBC 01686</strain>
    </source>
</reference>
<dbReference type="InterPro" id="IPR013762">
    <property type="entry name" value="Integrase-like_cat_sf"/>
</dbReference>
<evidence type="ECO:0000256" key="3">
    <source>
        <dbReference type="ARBA" id="ARBA00023125"/>
    </source>
</evidence>
<dbReference type="PANTHER" id="PTHR30349:SF64">
    <property type="entry name" value="PROPHAGE INTEGRASE INTD-RELATED"/>
    <property type="match status" value="1"/>
</dbReference>
<dbReference type="InterPro" id="IPR011010">
    <property type="entry name" value="DNA_brk_join_enz"/>
</dbReference>
<dbReference type="Gene3D" id="1.10.443.10">
    <property type="entry name" value="Intergrase catalytic core"/>
    <property type="match status" value="1"/>
</dbReference>
<evidence type="ECO:0000256" key="1">
    <source>
        <dbReference type="ARBA" id="ARBA00008857"/>
    </source>
</evidence>